<reference evidence="1 2" key="1">
    <citation type="submission" date="2019-03" db="EMBL/GenBank/DDBJ databases">
        <title>Single cell metagenomics reveals metabolic interactions within the superorganism composed of flagellate Streblomastix strix and complex community of Bacteroidetes bacteria on its surface.</title>
        <authorList>
            <person name="Treitli S.C."/>
            <person name="Kolisko M."/>
            <person name="Husnik F."/>
            <person name="Keeling P."/>
            <person name="Hampl V."/>
        </authorList>
    </citation>
    <scope>NUCLEOTIDE SEQUENCE [LARGE SCALE GENOMIC DNA]</scope>
    <source>
        <strain evidence="1">ST1C</strain>
    </source>
</reference>
<dbReference type="AlphaFoldDB" id="A0A5J4X100"/>
<accession>A0A5J4X100</accession>
<organism evidence="1 2">
    <name type="scientific">Streblomastix strix</name>
    <dbReference type="NCBI Taxonomy" id="222440"/>
    <lineage>
        <taxon>Eukaryota</taxon>
        <taxon>Metamonada</taxon>
        <taxon>Preaxostyla</taxon>
        <taxon>Oxymonadida</taxon>
        <taxon>Streblomastigidae</taxon>
        <taxon>Streblomastix</taxon>
    </lineage>
</organism>
<sequence>MQSLNQKTIAEIEDQNNTFTAEELAIKLRESNAKRLKGIQNICLMSLEVPYIFTPACRAVAFSLLLPNEIKQNQLFAMVERALRTAKRRDDERDFSSSLKKAITN</sequence>
<protein>
    <submittedName>
        <fullName evidence="1">Uncharacterized protein</fullName>
    </submittedName>
</protein>
<name>A0A5J4X100_9EUKA</name>
<evidence type="ECO:0000313" key="1">
    <source>
        <dbReference type="EMBL" id="KAA6400733.1"/>
    </source>
</evidence>
<evidence type="ECO:0000313" key="2">
    <source>
        <dbReference type="Proteomes" id="UP000324800"/>
    </source>
</evidence>
<dbReference type="Proteomes" id="UP000324800">
    <property type="component" value="Unassembled WGS sequence"/>
</dbReference>
<gene>
    <name evidence="1" type="ORF">EZS28_003736</name>
</gene>
<comment type="caution">
    <text evidence="1">The sequence shown here is derived from an EMBL/GenBank/DDBJ whole genome shotgun (WGS) entry which is preliminary data.</text>
</comment>
<proteinExistence type="predicted"/>
<dbReference type="EMBL" id="SNRW01000510">
    <property type="protein sequence ID" value="KAA6400733.1"/>
    <property type="molecule type" value="Genomic_DNA"/>
</dbReference>